<feature type="compositionally biased region" description="Low complexity" evidence="1">
    <location>
        <begin position="437"/>
        <end position="479"/>
    </location>
</feature>
<name>A0ABR2KDW5_9EUKA</name>
<evidence type="ECO:0000256" key="2">
    <source>
        <dbReference type="SAM" id="SignalP"/>
    </source>
</evidence>
<feature type="compositionally biased region" description="Polar residues" evidence="1">
    <location>
        <begin position="613"/>
        <end position="639"/>
    </location>
</feature>
<feature type="signal peptide" evidence="2">
    <location>
        <begin position="1"/>
        <end position="16"/>
    </location>
</feature>
<feature type="compositionally biased region" description="Polar residues" evidence="1">
    <location>
        <begin position="480"/>
        <end position="516"/>
    </location>
</feature>
<reference evidence="3 4" key="1">
    <citation type="submission" date="2024-04" db="EMBL/GenBank/DDBJ databases">
        <title>Tritrichomonas musculus Genome.</title>
        <authorList>
            <person name="Alves-Ferreira E."/>
            <person name="Grigg M."/>
            <person name="Lorenzi H."/>
            <person name="Galac M."/>
        </authorList>
    </citation>
    <scope>NUCLEOTIDE SEQUENCE [LARGE SCALE GENOMIC DNA]</scope>
    <source>
        <strain evidence="3 4">EAF2021</strain>
    </source>
</reference>
<feature type="region of interest" description="Disordered" evidence="1">
    <location>
        <begin position="399"/>
        <end position="787"/>
    </location>
</feature>
<feature type="compositionally biased region" description="Polar residues" evidence="1">
    <location>
        <begin position="739"/>
        <end position="764"/>
    </location>
</feature>
<feature type="compositionally biased region" description="Polar residues" evidence="1">
    <location>
        <begin position="399"/>
        <end position="426"/>
    </location>
</feature>
<keyword evidence="2" id="KW-0732">Signal</keyword>
<feature type="compositionally biased region" description="Polar residues" evidence="1">
    <location>
        <begin position="524"/>
        <end position="537"/>
    </location>
</feature>
<comment type="caution">
    <text evidence="3">The sequence shown here is derived from an EMBL/GenBank/DDBJ whole genome shotgun (WGS) entry which is preliminary data.</text>
</comment>
<feature type="compositionally biased region" description="Polar residues" evidence="1">
    <location>
        <begin position="647"/>
        <end position="688"/>
    </location>
</feature>
<accession>A0ABR2KDW5</accession>
<feature type="compositionally biased region" description="Polar residues" evidence="1">
    <location>
        <begin position="579"/>
        <end position="605"/>
    </location>
</feature>
<feature type="compositionally biased region" description="Low complexity" evidence="1">
    <location>
        <begin position="706"/>
        <end position="717"/>
    </location>
</feature>
<dbReference type="Proteomes" id="UP001470230">
    <property type="component" value="Unassembled WGS sequence"/>
</dbReference>
<protein>
    <submittedName>
        <fullName evidence="3">Uncharacterized protein</fullName>
    </submittedName>
</protein>
<evidence type="ECO:0000313" key="3">
    <source>
        <dbReference type="EMBL" id="KAK8889319.1"/>
    </source>
</evidence>
<organism evidence="3 4">
    <name type="scientific">Tritrichomonas musculus</name>
    <dbReference type="NCBI Taxonomy" id="1915356"/>
    <lineage>
        <taxon>Eukaryota</taxon>
        <taxon>Metamonada</taxon>
        <taxon>Parabasalia</taxon>
        <taxon>Tritrichomonadida</taxon>
        <taxon>Tritrichomonadidae</taxon>
        <taxon>Tritrichomonas</taxon>
    </lineage>
</organism>
<keyword evidence="4" id="KW-1185">Reference proteome</keyword>
<gene>
    <name evidence="3" type="ORF">M9Y10_034065</name>
</gene>
<dbReference type="EMBL" id="JAPFFF010000005">
    <property type="protein sequence ID" value="KAK8889319.1"/>
    <property type="molecule type" value="Genomic_DNA"/>
</dbReference>
<evidence type="ECO:0000313" key="4">
    <source>
        <dbReference type="Proteomes" id="UP001470230"/>
    </source>
</evidence>
<feature type="compositionally biased region" description="Polar residues" evidence="1">
    <location>
        <begin position="545"/>
        <end position="571"/>
    </location>
</feature>
<proteinExistence type="predicted"/>
<evidence type="ECO:0000256" key="1">
    <source>
        <dbReference type="SAM" id="MobiDB-lite"/>
    </source>
</evidence>
<feature type="compositionally biased region" description="Low complexity" evidence="1">
    <location>
        <begin position="728"/>
        <end position="738"/>
    </location>
</feature>
<sequence>MLNLTIALLVQRTALATSPLLSLSSSLYTSRFINFNQVTYQRFISPIFFANSQSFNLLLQQSTFSDSVQKVAQIDSIKGKKFSSQQDFKDLFKLDIIECNFHNIKSSGTPGGAFHAITQLHTLSITRSSFMNCHSNANEVVGTLPYKVSAGAFVFTGAKASVLYSCFTQCTAVGNVKTFHIVSPEHGTISVRSLFLGMNNNNDYKGHGLFSINKGRCDIISINSSMNNIPDGYAGGSIGAYATSARAGYSVFANNTGSSVFGINFLGTISKSLVRSSAFLSNKITKYGVYMRLTGPSRLEDVTFATNQGNYFYGNAPIVFSRCICDCEKPTGLVDDEATQWNVPVRQPRHFFRVPGSCNLSEFKNIKRKHQDLRLPSRNHGIMSRNASSKYNNRTAYGQFNSNYRRNSPFSRYNTNPNAYRNSRMNASRYKNPFNPNYNRNGFRNSYNNRNSNTNSNYNRNSENSNFNTNTNSRSSSNSQYDTDSTTRSGSRGNSNTQYDSDTSVRSGSRTNSNSRYDSDSTTHSRSSANSNTQYDSDTTHRSGSRANSQYDSDSTTHSRSRANSNTQNDSDTTHRSGSRVNSQYDSDSTTHSRSRANSNTQNDSDTTHRSGSRANSQYDSDSTTHSRSRANSNTQYDSDTTHRSGSRANSQYDSDSTTHSRSRANSNTQYDSDTNARSGSRTNSNSHYDSDSNTHSRSRRNSQYDTDSTTRSGSRSKYNSHFDSDSAPRSASRANSNFDTNTNSKFGTNTHKSTDSDSLSRSTGGLRKSLNPDSNGNSHQNNAQAN</sequence>
<feature type="chain" id="PRO_5045240945" evidence="2">
    <location>
        <begin position="17"/>
        <end position="787"/>
    </location>
</feature>
<feature type="compositionally biased region" description="Polar residues" evidence="1">
    <location>
        <begin position="772"/>
        <end position="787"/>
    </location>
</feature>